<evidence type="ECO:0000256" key="5">
    <source>
        <dbReference type="ARBA" id="ARBA00023136"/>
    </source>
</evidence>
<dbReference type="RefSeq" id="WP_107036057.1">
    <property type="nucleotide sequence ID" value="NZ_CAOMDK010000027.1"/>
</dbReference>
<evidence type="ECO:0000256" key="3">
    <source>
        <dbReference type="ARBA" id="ARBA00022692"/>
    </source>
</evidence>
<keyword evidence="11" id="KW-1185">Reference proteome</keyword>
<feature type="transmembrane region" description="Helical" evidence="7">
    <location>
        <begin position="322"/>
        <end position="349"/>
    </location>
</feature>
<dbReference type="EMBL" id="PUBV01000012">
    <property type="protein sequence ID" value="PWB07478.1"/>
    <property type="molecule type" value="Genomic_DNA"/>
</dbReference>
<evidence type="ECO:0000256" key="6">
    <source>
        <dbReference type="ARBA" id="ARBA00038076"/>
    </source>
</evidence>
<feature type="transmembrane region" description="Helical" evidence="7">
    <location>
        <begin position="20"/>
        <end position="40"/>
    </location>
</feature>
<dbReference type="AlphaFoldDB" id="A0A2V1IWV0"/>
<sequence length="406" mass="45022">MLDLIREIGQAMRNNKLRTFLTGFAVTWGIFMLIILLGMARGVTNSFAERTSGDRSKRLNVYSGVTSKPYKGFKEGRWITPDVDDIERLKADNPDLVESVASYKYLGSTDIASVTDHISKSPEGVYPAEQEMYRIPMLYGRFINDADLRSLRKVMVIGTDDAKTLFGDAEKAVGQRVNAFGLSWLVTGVYDHEWLSDVYIPFTTAMAIGGTDGKVSNLQVKLKGMKTMEDADRATSEVRRSLARAHDYDESDESALYMHNRFSSYLRESQSFSILNMSIWIIGIFTLLSGIVGVSNIMFVSVRERTHEIGIRRAIGAKPRSVLLQVVLESVAITALFGYIGVFLGMTVMQLVDMAFGSSDFMRNPTIDISIAIEVTIVLVMAGALAGLFPALKATKVKPVEALRDE</sequence>
<dbReference type="Pfam" id="PF02687">
    <property type="entry name" value="FtsX"/>
    <property type="match status" value="1"/>
</dbReference>
<dbReference type="Pfam" id="PF12704">
    <property type="entry name" value="MacB_PCD"/>
    <property type="match status" value="1"/>
</dbReference>
<dbReference type="GO" id="GO:0022857">
    <property type="term" value="F:transmembrane transporter activity"/>
    <property type="evidence" value="ECO:0007669"/>
    <property type="project" value="TreeGrafter"/>
</dbReference>
<evidence type="ECO:0000256" key="4">
    <source>
        <dbReference type="ARBA" id="ARBA00022989"/>
    </source>
</evidence>
<evidence type="ECO:0000313" key="10">
    <source>
        <dbReference type="EMBL" id="PWB07478.1"/>
    </source>
</evidence>
<feature type="transmembrane region" description="Helical" evidence="7">
    <location>
        <begin position="369"/>
        <end position="389"/>
    </location>
</feature>
<evidence type="ECO:0000313" key="11">
    <source>
        <dbReference type="Proteomes" id="UP000244925"/>
    </source>
</evidence>
<evidence type="ECO:0000256" key="7">
    <source>
        <dbReference type="SAM" id="Phobius"/>
    </source>
</evidence>
<comment type="subcellular location">
    <subcellularLocation>
        <location evidence="1">Cell membrane</location>
        <topology evidence="1">Multi-pass membrane protein</topology>
    </subcellularLocation>
</comment>
<proteinExistence type="inferred from homology"/>
<dbReference type="GeneID" id="93424663"/>
<dbReference type="Proteomes" id="UP000244925">
    <property type="component" value="Unassembled WGS sequence"/>
</dbReference>
<dbReference type="GO" id="GO:0005886">
    <property type="term" value="C:plasma membrane"/>
    <property type="evidence" value="ECO:0007669"/>
    <property type="project" value="UniProtKB-SubCell"/>
</dbReference>
<name>A0A2V1IWV0_9BACT</name>
<dbReference type="PANTHER" id="PTHR30572">
    <property type="entry name" value="MEMBRANE COMPONENT OF TRANSPORTER-RELATED"/>
    <property type="match status" value="1"/>
</dbReference>
<dbReference type="InterPro" id="IPR050250">
    <property type="entry name" value="Macrolide_Exporter_MacB"/>
</dbReference>
<protein>
    <submittedName>
        <fullName evidence="10">ABC transporter permease</fullName>
    </submittedName>
</protein>
<keyword evidence="2" id="KW-1003">Cell membrane</keyword>
<evidence type="ECO:0000259" key="9">
    <source>
        <dbReference type="Pfam" id="PF12704"/>
    </source>
</evidence>
<feature type="domain" description="ABC3 transporter permease C-terminal" evidence="8">
    <location>
        <begin position="281"/>
        <end position="399"/>
    </location>
</feature>
<dbReference type="InterPro" id="IPR003838">
    <property type="entry name" value="ABC3_permease_C"/>
</dbReference>
<keyword evidence="4 7" id="KW-1133">Transmembrane helix</keyword>
<keyword evidence="5 7" id="KW-0472">Membrane</keyword>
<dbReference type="PANTHER" id="PTHR30572:SF4">
    <property type="entry name" value="ABC TRANSPORTER PERMEASE YTRF"/>
    <property type="match status" value="1"/>
</dbReference>
<accession>A0A2V1IWV0</accession>
<comment type="caution">
    <text evidence="10">The sequence shown here is derived from an EMBL/GenBank/DDBJ whole genome shotgun (WGS) entry which is preliminary data.</text>
</comment>
<comment type="similarity">
    <text evidence="6">Belongs to the ABC-4 integral membrane protein family.</text>
</comment>
<feature type="domain" description="MacB-like periplasmic core" evidence="9">
    <location>
        <begin position="19"/>
        <end position="234"/>
    </location>
</feature>
<evidence type="ECO:0000256" key="2">
    <source>
        <dbReference type="ARBA" id="ARBA00022475"/>
    </source>
</evidence>
<keyword evidence="3 7" id="KW-0812">Transmembrane</keyword>
<evidence type="ECO:0000259" key="8">
    <source>
        <dbReference type="Pfam" id="PF02687"/>
    </source>
</evidence>
<dbReference type="InterPro" id="IPR025857">
    <property type="entry name" value="MacB_PCD"/>
</dbReference>
<organism evidence="10 11">
    <name type="scientific">Paramuribaculum intestinale</name>
    <dbReference type="NCBI Taxonomy" id="2094151"/>
    <lineage>
        <taxon>Bacteria</taxon>
        <taxon>Pseudomonadati</taxon>
        <taxon>Bacteroidota</taxon>
        <taxon>Bacteroidia</taxon>
        <taxon>Bacteroidales</taxon>
        <taxon>Muribaculaceae</taxon>
        <taxon>Paramuribaculum</taxon>
    </lineage>
</organism>
<reference evidence="11" key="1">
    <citation type="submission" date="2018-02" db="EMBL/GenBank/DDBJ databases">
        <authorList>
            <person name="Clavel T."/>
            <person name="Strowig T."/>
        </authorList>
    </citation>
    <scope>NUCLEOTIDE SEQUENCE [LARGE SCALE GENOMIC DNA]</scope>
    <source>
        <strain evidence="11">DSM 100764</strain>
    </source>
</reference>
<evidence type="ECO:0000256" key="1">
    <source>
        <dbReference type="ARBA" id="ARBA00004651"/>
    </source>
</evidence>
<gene>
    <name evidence="10" type="ORF">C5O25_07145</name>
</gene>
<feature type="transmembrane region" description="Helical" evidence="7">
    <location>
        <begin position="277"/>
        <end position="302"/>
    </location>
</feature>